<proteinExistence type="predicted"/>
<feature type="transmembrane region" description="Helical" evidence="1">
    <location>
        <begin position="6"/>
        <end position="28"/>
    </location>
</feature>
<keyword evidence="1" id="KW-1133">Transmembrane helix</keyword>
<dbReference type="AlphaFoldDB" id="A0A0A2LNG6"/>
<accession>A0A0A2LNG6</accession>
<dbReference type="InterPro" id="IPR009732">
    <property type="entry name" value="DUF1304"/>
</dbReference>
<name>A0A0A2LNG6_9FLAO</name>
<reference evidence="2 3" key="1">
    <citation type="submission" date="2013-09" db="EMBL/GenBank/DDBJ databases">
        <authorList>
            <person name="Zeng Z."/>
            <person name="Chen C."/>
        </authorList>
    </citation>
    <scope>NUCLEOTIDE SEQUENCE [LARGE SCALE GENOMIC DNA]</scope>
    <source>
        <strain evidence="2 3">F44-8</strain>
    </source>
</reference>
<keyword evidence="3" id="KW-1185">Reference proteome</keyword>
<feature type="transmembrane region" description="Helical" evidence="1">
    <location>
        <begin position="75"/>
        <end position="95"/>
    </location>
</feature>
<dbReference type="Proteomes" id="UP000030129">
    <property type="component" value="Unassembled WGS sequence"/>
</dbReference>
<dbReference type="EMBL" id="JRLV01000009">
    <property type="protein sequence ID" value="KGO80728.1"/>
    <property type="molecule type" value="Genomic_DNA"/>
</dbReference>
<sequence length="121" mass="13525">MAIISSSIIVIVAMLHLYIFWLESFAWTTRGRKVFKKFPAELFEKTKPMAANQGLYNGFLAAGLLWSLLIETPDWRFNVAMFFLGCVAVAGLFGAATVQKSIFYIQSVPAIAGMVCLYFNI</sequence>
<evidence type="ECO:0000313" key="3">
    <source>
        <dbReference type="Proteomes" id="UP000030129"/>
    </source>
</evidence>
<dbReference type="PANTHER" id="PTHR38446">
    <property type="entry name" value="BLL0914 PROTEIN"/>
    <property type="match status" value="1"/>
</dbReference>
<dbReference type="STRING" id="1406840.Q763_09310"/>
<evidence type="ECO:0000256" key="1">
    <source>
        <dbReference type="SAM" id="Phobius"/>
    </source>
</evidence>
<evidence type="ECO:0000313" key="2">
    <source>
        <dbReference type="EMBL" id="KGO80728.1"/>
    </source>
</evidence>
<protein>
    <submittedName>
        <fullName evidence="2">Membrane protein</fullName>
    </submittedName>
</protein>
<dbReference type="RefSeq" id="WP_035133470.1">
    <property type="nucleotide sequence ID" value="NZ_JRLV01000009.1"/>
</dbReference>
<keyword evidence="1" id="KW-0812">Transmembrane</keyword>
<organism evidence="2 3">
    <name type="scientific">Flavobacterium beibuense F44-8</name>
    <dbReference type="NCBI Taxonomy" id="1406840"/>
    <lineage>
        <taxon>Bacteria</taxon>
        <taxon>Pseudomonadati</taxon>
        <taxon>Bacteroidota</taxon>
        <taxon>Flavobacteriia</taxon>
        <taxon>Flavobacteriales</taxon>
        <taxon>Flavobacteriaceae</taxon>
        <taxon>Flavobacterium</taxon>
    </lineage>
</organism>
<feature type="transmembrane region" description="Helical" evidence="1">
    <location>
        <begin position="49"/>
        <end position="69"/>
    </location>
</feature>
<comment type="caution">
    <text evidence="2">The sequence shown here is derived from an EMBL/GenBank/DDBJ whole genome shotgun (WGS) entry which is preliminary data.</text>
</comment>
<dbReference type="Pfam" id="PF06993">
    <property type="entry name" value="DUF1304"/>
    <property type="match status" value="1"/>
</dbReference>
<dbReference type="PANTHER" id="PTHR38446:SF1">
    <property type="entry name" value="BLL0914 PROTEIN"/>
    <property type="match status" value="1"/>
</dbReference>
<feature type="transmembrane region" description="Helical" evidence="1">
    <location>
        <begin position="102"/>
        <end position="120"/>
    </location>
</feature>
<keyword evidence="1" id="KW-0472">Membrane</keyword>
<gene>
    <name evidence="2" type="ORF">Q763_09310</name>
</gene>
<dbReference type="eggNOG" id="COG3759">
    <property type="taxonomic scope" value="Bacteria"/>
</dbReference>